<proteinExistence type="predicted"/>
<evidence type="ECO:0000313" key="1">
    <source>
        <dbReference type="EMBL" id="GES51290.1"/>
    </source>
</evidence>
<gene>
    <name evidence="1" type="ORF">RsS93_39040</name>
</gene>
<dbReference type="Gene3D" id="1.20.120.330">
    <property type="entry name" value="Nucleotidyltransferases domain 2"/>
    <property type="match status" value="1"/>
</dbReference>
<dbReference type="RefSeq" id="WP_113353203.1">
    <property type="nucleotide sequence ID" value="NZ_BLAJ01000004.1"/>
</dbReference>
<comment type="caution">
    <text evidence="1">The sequence shown here is derived from an EMBL/GenBank/DDBJ whole genome shotgun (WGS) entry which is preliminary data.</text>
</comment>
<sequence length="110" mass="12388">MDIARDGILLYETPGLPRAKPKPQDPEVVEAEMIRHFGHWFPSATHRFELAKEAMGRGYGKEAAFDLHQTVATQYRSPWDVLHPGRAFATKLAASPLTDAVLQKRVSDYL</sequence>
<reference evidence="1 2" key="1">
    <citation type="journal article" date="2020" name="Genome Biol. Evol.">
        <title>Rhizobium dioscoreae sp. nov., a plant growth-promoting bacterium isolated from yam (Dioscorea species).</title>
        <authorList>
            <person name="Ouyabe M."/>
            <person name="Tanaka N."/>
            <person name="Shiwa Y."/>
            <person name="Fujita N."/>
            <person name="Kikuno H."/>
            <person name="Babil P."/>
            <person name="Shiwachi H."/>
        </authorList>
    </citation>
    <scope>NUCLEOTIDE SEQUENCE [LARGE SCALE GENOMIC DNA]</scope>
    <source>
        <strain evidence="1 2">S-93</strain>
    </source>
</reference>
<name>A0ABQ0Z716_9HYPH</name>
<evidence type="ECO:0000313" key="2">
    <source>
        <dbReference type="Proteomes" id="UP000390335"/>
    </source>
</evidence>
<keyword evidence="2" id="KW-1185">Reference proteome</keyword>
<accession>A0ABQ0Z716</accession>
<dbReference type="Proteomes" id="UP000390335">
    <property type="component" value="Unassembled WGS sequence"/>
</dbReference>
<protein>
    <submittedName>
        <fullName evidence="1">Uncharacterized protein</fullName>
    </submittedName>
</protein>
<organism evidence="1 2">
    <name type="scientific">Rhizobium dioscoreae</name>
    <dbReference type="NCBI Taxonomy" id="2653122"/>
    <lineage>
        <taxon>Bacteria</taxon>
        <taxon>Pseudomonadati</taxon>
        <taxon>Pseudomonadota</taxon>
        <taxon>Alphaproteobacteria</taxon>
        <taxon>Hyphomicrobiales</taxon>
        <taxon>Rhizobiaceae</taxon>
        <taxon>Rhizobium/Agrobacterium group</taxon>
        <taxon>Rhizobium</taxon>
    </lineage>
</organism>
<dbReference type="EMBL" id="BLAJ01000004">
    <property type="protein sequence ID" value="GES51290.1"/>
    <property type="molecule type" value="Genomic_DNA"/>
</dbReference>